<evidence type="ECO:0008006" key="4">
    <source>
        <dbReference type="Google" id="ProtNLM"/>
    </source>
</evidence>
<keyword evidence="1" id="KW-0812">Transmembrane</keyword>
<reference evidence="2 3" key="1">
    <citation type="journal article" date="2019" name="Proc. Natl. Acad. Sci. U.S.A.">
        <title>Regulatory changes in pterin and carotenoid genes underlie balanced color polymorphisms in the wall lizard.</title>
        <authorList>
            <person name="Andrade P."/>
            <person name="Pinho C."/>
            <person name="Perez I de Lanuza G."/>
            <person name="Afonso S."/>
            <person name="Brejcha J."/>
            <person name="Rubin C.J."/>
            <person name="Wallerman O."/>
            <person name="Pereira P."/>
            <person name="Sabatino S.J."/>
            <person name="Bellati A."/>
            <person name="Pellitteri-Rosa D."/>
            <person name="Bosakova Z."/>
            <person name="Bunikis I."/>
            <person name="Carretero M.A."/>
            <person name="Feiner N."/>
            <person name="Marsik P."/>
            <person name="Pauperio F."/>
            <person name="Salvi D."/>
            <person name="Soler L."/>
            <person name="While G.M."/>
            <person name="Uller T."/>
            <person name="Font E."/>
            <person name="Andersson L."/>
            <person name="Carneiro M."/>
        </authorList>
    </citation>
    <scope>NUCLEOTIDE SEQUENCE</scope>
</reference>
<sequence length="142" mass="14971">MTSRACVEAAKHNLRRCALRSTQDANGALEQIPFASRGTTVLAIVFRLASLQAITITGGVEASCRDCLLPFGLLMSIIGLAATGVAGARDPPGSVLSVLGWVLLGSGVLGVAVSCLWQQYRSRKRCGSWTLLMEPEAKKAVI</sequence>
<evidence type="ECO:0000313" key="3">
    <source>
        <dbReference type="Proteomes" id="UP000472272"/>
    </source>
</evidence>
<organism evidence="2 3">
    <name type="scientific">Podarcis muralis</name>
    <name type="common">Wall lizard</name>
    <name type="synonym">Lacerta muralis</name>
    <dbReference type="NCBI Taxonomy" id="64176"/>
    <lineage>
        <taxon>Eukaryota</taxon>
        <taxon>Metazoa</taxon>
        <taxon>Chordata</taxon>
        <taxon>Craniata</taxon>
        <taxon>Vertebrata</taxon>
        <taxon>Euteleostomi</taxon>
        <taxon>Lepidosauria</taxon>
        <taxon>Squamata</taxon>
        <taxon>Bifurcata</taxon>
        <taxon>Unidentata</taxon>
        <taxon>Episquamata</taxon>
        <taxon>Laterata</taxon>
        <taxon>Lacertibaenia</taxon>
        <taxon>Lacertidae</taxon>
        <taxon>Podarcis</taxon>
    </lineage>
</organism>
<protein>
    <recommendedName>
        <fullName evidence="4">Transmembrane protein 100</fullName>
    </recommendedName>
</protein>
<feature type="transmembrane region" description="Helical" evidence="1">
    <location>
        <begin position="67"/>
        <end position="86"/>
    </location>
</feature>
<keyword evidence="1" id="KW-0472">Membrane</keyword>
<keyword evidence="3" id="KW-1185">Reference proteome</keyword>
<keyword evidence="1" id="KW-1133">Transmembrane helix</keyword>
<feature type="transmembrane region" description="Helical" evidence="1">
    <location>
        <begin position="98"/>
        <end position="117"/>
    </location>
</feature>
<dbReference type="Ensembl" id="ENSPMRT00000019099.1">
    <property type="protein sequence ID" value="ENSPMRP00000017949.1"/>
    <property type="gene ID" value="ENSPMRG00000011839.1"/>
</dbReference>
<evidence type="ECO:0000256" key="1">
    <source>
        <dbReference type="SAM" id="Phobius"/>
    </source>
</evidence>
<reference evidence="2" key="2">
    <citation type="submission" date="2025-08" db="UniProtKB">
        <authorList>
            <consortium name="Ensembl"/>
        </authorList>
    </citation>
    <scope>IDENTIFICATION</scope>
</reference>
<reference evidence="2" key="3">
    <citation type="submission" date="2025-09" db="UniProtKB">
        <authorList>
            <consortium name="Ensembl"/>
        </authorList>
    </citation>
    <scope>IDENTIFICATION</scope>
</reference>
<dbReference type="AlphaFoldDB" id="A0A670J358"/>
<dbReference type="GeneTree" id="ENSGT00950000185550"/>
<dbReference type="Pfam" id="PF16311">
    <property type="entry name" value="TMEM100"/>
    <property type="match status" value="1"/>
</dbReference>
<evidence type="ECO:0000313" key="2">
    <source>
        <dbReference type="Ensembl" id="ENSPMRP00000017949.1"/>
    </source>
</evidence>
<dbReference type="Proteomes" id="UP000472272">
    <property type="component" value="Chromosome 13"/>
</dbReference>
<name>A0A670J358_PODMU</name>
<accession>A0A670J358</accession>
<proteinExistence type="predicted"/>
<dbReference type="InterPro" id="IPR032536">
    <property type="entry name" value="TMEM100"/>
</dbReference>